<dbReference type="InterPro" id="IPR011022">
    <property type="entry name" value="Arrestin_C-like"/>
</dbReference>
<sequence>TPYVSGNAVVWTPPSGESSGYIPLGNHRFPFKFHLPLNCPSSFEGENGSVRYYCKARIYRPRYRSDKTSERTITVILSCDLNLIPDVTFPLQISQSKEMGKNGMISITVRVPKRGFVPGETIVVEAEIVNASSKKIENMRVELVQCAHYFAHWGTGVNVSSSPNFPMETNIVDNREDNDEVFRSDKEVEIPKGETVKFTRLAPIPPVVPSFNNCPIINVEYYLKIEMKTSGLLRKKASVQLPLIIGTIPLRSLQFLISPSPQYTDSLVCPSLE</sequence>
<evidence type="ECO:0000256" key="1">
    <source>
        <dbReference type="ARBA" id="ARBA00005298"/>
    </source>
</evidence>
<dbReference type="Gene3D" id="2.60.40.640">
    <property type="match status" value="2"/>
</dbReference>
<protein>
    <recommendedName>
        <fullName evidence="2">Arrestin C-terminal-like domain-containing protein</fullName>
    </recommendedName>
</protein>
<dbReference type="GO" id="GO:0005737">
    <property type="term" value="C:cytoplasm"/>
    <property type="evidence" value="ECO:0007669"/>
    <property type="project" value="TreeGrafter"/>
</dbReference>
<feature type="non-terminal residue" evidence="3">
    <location>
        <position position="1"/>
    </location>
</feature>
<dbReference type="GO" id="GO:0015031">
    <property type="term" value="P:protein transport"/>
    <property type="evidence" value="ECO:0007669"/>
    <property type="project" value="TreeGrafter"/>
</dbReference>
<evidence type="ECO:0000313" key="3">
    <source>
        <dbReference type="EMBL" id="GMR54626.1"/>
    </source>
</evidence>
<accession>A0AAN5D1F6</accession>
<evidence type="ECO:0000259" key="2">
    <source>
        <dbReference type="SMART" id="SM01017"/>
    </source>
</evidence>
<dbReference type="Proteomes" id="UP001328107">
    <property type="component" value="Unassembled WGS sequence"/>
</dbReference>
<dbReference type="InterPro" id="IPR014752">
    <property type="entry name" value="Arrestin-like_C"/>
</dbReference>
<proteinExistence type="inferred from homology"/>
<name>A0AAN5D1F6_9BILA</name>
<comment type="caution">
    <text evidence="3">The sequence shown here is derived from an EMBL/GenBank/DDBJ whole genome shotgun (WGS) entry which is preliminary data.</text>
</comment>
<dbReference type="SMART" id="SM01017">
    <property type="entry name" value="Arrestin_C"/>
    <property type="match status" value="1"/>
</dbReference>
<evidence type="ECO:0000313" key="4">
    <source>
        <dbReference type="Proteomes" id="UP001328107"/>
    </source>
</evidence>
<keyword evidence="4" id="KW-1185">Reference proteome</keyword>
<feature type="domain" description="Arrestin C-terminal-like" evidence="2">
    <location>
        <begin position="101"/>
        <end position="250"/>
    </location>
</feature>
<comment type="similarity">
    <text evidence="1">Belongs to the arrestin family.</text>
</comment>
<dbReference type="InterPro" id="IPR014756">
    <property type="entry name" value="Ig_E-set"/>
</dbReference>
<dbReference type="EMBL" id="BTRK01000005">
    <property type="protein sequence ID" value="GMR54626.1"/>
    <property type="molecule type" value="Genomic_DNA"/>
</dbReference>
<dbReference type="SUPFAM" id="SSF81296">
    <property type="entry name" value="E set domains"/>
    <property type="match status" value="2"/>
</dbReference>
<dbReference type="InterPro" id="IPR050357">
    <property type="entry name" value="Arrestin_domain-protein"/>
</dbReference>
<reference evidence="4" key="1">
    <citation type="submission" date="2022-10" db="EMBL/GenBank/DDBJ databases">
        <title>Genome assembly of Pristionchus species.</title>
        <authorList>
            <person name="Yoshida K."/>
            <person name="Sommer R.J."/>
        </authorList>
    </citation>
    <scope>NUCLEOTIDE SEQUENCE [LARGE SCALE GENOMIC DNA]</scope>
    <source>
        <strain evidence="4">RS5460</strain>
    </source>
</reference>
<dbReference type="InterPro" id="IPR011021">
    <property type="entry name" value="Arrestin-like_N"/>
</dbReference>
<dbReference type="PANTHER" id="PTHR11188:SF175">
    <property type="entry name" value="ARRESTIN C-TERMINAL-LIKE DOMAIN-CONTAINING PROTEIN"/>
    <property type="match status" value="1"/>
</dbReference>
<dbReference type="Pfam" id="PF00339">
    <property type="entry name" value="Arrestin_N"/>
    <property type="match status" value="1"/>
</dbReference>
<gene>
    <name evidence="3" type="ORF">PMAYCL1PPCAC_24821</name>
</gene>
<dbReference type="Pfam" id="PF02752">
    <property type="entry name" value="Arrestin_C"/>
    <property type="match status" value="1"/>
</dbReference>
<dbReference type="PANTHER" id="PTHR11188">
    <property type="entry name" value="ARRESTIN DOMAIN CONTAINING PROTEIN"/>
    <property type="match status" value="1"/>
</dbReference>
<dbReference type="AlphaFoldDB" id="A0AAN5D1F6"/>
<organism evidence="3 4">
    <name type="scientific">Pristionchus mayeri</name>
    <dbReference type="NCBI Taxonomy" id="1317129"/>
    <lineage>
        <taxon>Eukaryota</taxon>
        <taxon>Metazoa</taxon>
        <taxon>Ecdysozoa</taxon>
        <taxon>Nematoda</taxon>
        <taxon>Chromadorea</taxon>
        <taxon>Rhabditida</taxon>
        <taxon>Rhabditina</taxon>
        <taxon>Diplogasteromorpha</taxon>
        <taxon>Diplogasteroidea</taxon>
        <taxon>Neodiplogasteridae</taxon>
        <taxon>Pristionchus</taxon>
    </lineage>
</organism>